<keyword evidence="3" id="KW-0067">ATP-binding</keyword>
<feature type="compositionally biased region" description="Basic and acidic residues" evidence="6">
    <location>
        <begin position="494"/>
        <end position="504"/>
    </location>
</feature>
<feature type="region of interest" description="Disordered" evidence="6">
    <location>
        <begin position="485"/>
        <end position="654"/>
    </location>
</feature>
<keyword evidence="4" id="KW-0346">Stress response</keyword>
<comment type="similarity">
    <text evidence="1">Belongs to the heat shock protein 70 family.</text>
</comment>
<proteinExistence type="inferred from homology"/>
<reference evidence="7 8" key="1">
    <citation type="submission" date="2023-06" db="EMBL/GenBank/DDBJ databases">
        <title>Rock-solubilizing bacteria, Microbacterium invictum, promotes re-establishment of vegetation in rocky wasteland by accelerating rock bio-weathering and reshaping soil bacterial community.</title>
        <authorList>
            <person name="Liu C."/>
        </authorList>
    </citation>
    <scope>NUCLEOTIDE SEQUENCE [LARGE SCALE GENOMIC DNA]</scope>
    <source>
        <strain evidence="7 8">X-18</strain>
    </source>
</reference>
<dbReference type="PANTHER" id="PTHR45639">
    <property type="entry name" value="HSC70CB, ISOFORM G-RELATED"/>
    <property type="match status" value="1"/>
</dbReference>
<protein>
    <submittedName>
        <fullName evidence="7">Hsp70 family protein</fullName>
    </submittedName>
</protein>
<keyword evidence="8" id="KW-1185">Reference proteome</keyword>
<dbReference type="SUPFAM" id="SSF53067">
    <property type="entry name" value="Actin-like ATPase domain"/>
    <property type="match status" value="2"/>
</dbReference>
<dbReference type="Proteomes" id="UP001324533">
    <property type="component" value="Chromosome"/>
</dbReference>
<sequence length="654" mass="66661">MATGATYFLGIDVGTTRIAAATARTAPDGSIVAAPFPLGRRNDSAATVVFVADDGELLIGDAAERRGITQPDRLVREFKRSIGDDVPVVAGGRSIPAEKLWAHTVSAVVDAVVEREGSRPAAVMLTHPTAWGPHRIGLILSALDKLGVKDVHLITEPEAAARHYESGRTMEPGQALAVYDLGGGTFDSVVLRKSADGSFAPVGIPVGIDNLGGADFDDAVFRHVLRSSGVAETDLDDTDPDIRLALAQLRRECVEAKEALSFDSDVTVPVLLPSGATSVRLTRQEFEEMIDGSIERTIDTLEDGLDSAGLEPDALESILLIGGSSRIPLVAERLSERLDRPIAIDADPKSSIALGAARALVPVTADESVATLALVPVGAAAAGALATTDAAAAATTDLAVFDPAGPAERKAARRWYQRVPAVAAAGAGALVIATGLVFASAGGLGAGTFDAAASTENLREWVDVELTPSPAAADELQTSDPIAAAQEPAAPQARQDRSSTENKPKATNARKQAAERNAAVRPPEQPKPAASQSATSGKPSSSQPTQPSGGGTGSNTPAPGTSTPAPGTSTPAPDPTTTTPAPDPTTTTPAPDPTTTTPAPDPTTTTPAPDPTTTTPAPDPTTTTPAPDPTTPASEPPASEPPASEPPADTTPAP</sequence>
<dbReference type="PRINTS" id="PR01217">
    <property type="entry name" value="PRICHEXTENSN"/>
</dbReference>
<dbReference type="EMBL" id="CP139779">
    <property type="protein sequence ID" value="WQB69718.1"/>
    <property type="molecule type" value="Genomic_DNA"/>
</dbReference>
<evidence type="ECO:0000256" key="2">
    <source>
        <dbReference type="ARBA" id="ARBA00022741"/>
    </source>
</evidence>
<dbReference type="Gene3D" id="3.30.420.40">
    <property type="match status" value="2"/>
</dbReference>
<keyword evidence="2" id="KW-0547">Nucleotide-binding</keyword>
<evidence type="ECO:0000313" key="8">
    <source>
        <dbReference type="Proteomes" id="UP001324533"/>
    </source>
</evidence>
<dbReference type="PANTHER" id="PTHR45639:SF34">
    <property type="entry name" value="CHAPERONE PROTEIN DNAK"/>
    <property type="match status" value="1"/>
</dbReference>
<name>A0ABZ0V7W7_9MICO</name>
<feature type="compositionally biased region" description="Low complexity" evidence="6">
    <location>
        <begin position="554"/>
        <end position="625"/>
    </location>
</feature>
<dbReference type="Pfam" id="PF00012">
    <property type="entry name" value="HSP70"/>
    <property type="match status" value="1"/>
</dbReference>
<evidence type="ECO:0000256" key="5">
    <source>
        <dbReference type="ARBA" id="ARBA00023186"/>
    </source>
</evidence>
<gene>
    <name evidence="7" type="ORF">T9R20_13595</name>
</gene>
<evidence type="ECO:0000256" key="4">
    <source>
        <dbReference type="ARBA" id="ARBA00023016"/>
    </source>
</evidence>
<dbReference type="InterPro" id="IPR013126">
    <property type="entry name" value="Hsp_70_fam"/>
</dbReference>
<accession>A0ABZ0V7W7</accession>
<dbReference type="InterPro" id="IPR043129">
    <property type="entry name" value="ATPase_NBD"/>
</dbReference>
<organism evidence="7 8">
    <name type="scientific">Microbacterium invictum</name>
    <dbReference type="NCBI Taxonomy" id="515415"/>
    <lineage>
        <taxon>Bacteria</taxon>
        <taxon>Bacillati</taxon>
        <taxon>Actinomycetota</taxon>
        <taxon>Actinomycetes</taxon>
        <taxon>Micrococcales</taxon>
        <taxon>Microbacteriaceae</taxon>
        <taxon>Microbacterium</taxon>
    </lineage>
</organism>
<feature type="compositionally biased region" description="Pro residues" evidence="6">
    <location>
        <begin position="626"/>
        <end position="645"/>
    </location>
</feature>
<dbReference type="RefSeq" id="WP_322409840.1">
    <property type="nucleotide sequence ID" value="NZ_CP139779.1"/>
</dbReference>
<dbReference type="PROSITE" id="PS01036">
    <property type="entry name" value="HSP70_3"/>
    <property type="match status" value="1"/>
</dbReference>
<evidence type="ECO:0000313" key="7">
    <source>
        <dbReference type="EMBL" id="WQB69718.1"/>
    </source>
</evidence>
<evidence type="ECO:0000256" key="6">
    <source>
        <dbReference type="SAM" id="MobiDB-lite"/>
    </source>
</evidence>
<evidence type="ECO:0000256" key="1">
    <source>
        <dbReference type="ARBA" id="ARBA00007381"/>
    </source>
</evidence>
<keyword evidence="5" id="KW-0143">Chaperone</keyword>
<evidence type="ECO:0000256" key="3">
    <source>
        <dbReference type="ARBA" id="ARBA00022840"/>
    </source>
</evidence>
<dbReference type="InterPro" id="IPR018181">
    <property type="entry name" value="Heat_shock_70_CS"/>
</dbReference>
<dbReference type="Gene3D" id="3.90.640.10">
    <property type="entry name" value="Actin, Chain A, domain 4"/>
    <property type="match status" value="1"/>
</dbReference>